<organism evidence="1 2">
    <name type="scientific">Colletotrichum chlorophyti</name>
    <dbReference type="NCBI Taxonomy" id="708187"/>
    <lineage>
        <taxon>Eukaryota</taxon>
        <taxon>Fungi</taxon>
        <taxon>Dikarya</taxon>
        <taxon>Ascomycota</taxon>
        <taxon>Pezizomycotina</taxon>
        <taxon>Sordariomycetes</taxon>
        <taxon>Hypocreomycetidae</taxon>
        <taxon>Glomerellales</taxon>
        <taxon>Glomerellaceae</taxon>
        <taxon>Colletotrichum</taxon>
    </lineage>
</organism>
<keyword evidence="2" id="KW-1185">Reference proteome</keyword>
<dbReference type="EMBL" id="MPGH01000082">
    <property type="protein sequence ID" value="OLN89230.1"/>
    <property type="molecule type" value="Genomic_DNA"/>
</dbReference>
<evidence type="ECO:0000313" key="2">
    <source>
        <dbReference type="Proteomes" id="UP000186583"/>
    </source>
</evidence>
<comment type="caution">
    <text evidence="1">The sequence shown here is derived from an EMBL/GenBank/DDBJ whole genome shotgun (WGS) entry which is preliminary data.</text>
</comment>
<name>A0A1Q8RWR3_9PEZI</name>
<reference evidence="1 2" key="1">
    <citation type="submission" date="2016-11" db="EMBL/GenBank/DDBJ databases">
        <title>Draft Genome Assembly of Colletotrichum chlorophyti a pathogen of herbaceous plants.</title>
        <authorList>
            <person name="Gan P."/>
            <person name="Narusaka M."/>
            <person name="Tsushima A."/>
            <person name="Narusaka Y."/>
            <person name="Takano Y."/>
            <person name="Shirasu K."/>
        </authorList>
    </citation>
    <scope>NUCLEOTIDE SEQUENCE [LARGE SCALE GENOMIC DNA]</scope>
    <source>
        <strain evidence="1 2">NTL11</strain>
    </source>
</reference>
<protein>
    <submittedName>
        <fullName evidence="1">Uncharacterized protein</fullName>
    </submittedName>
</protein>
<dbReference type="AlphaFoldDB" id="A0A1Q8RWR3"/>
<sequence length="117" mass="13260">MILENALELSEGGRVEVATRFRPVRLTDSVISRCHFRTEQCSGKATSEHFELKGAPKTTSVSQKVERRRYYGTIEKAGMNDSPKFTGFHDIEHGLHRERLLLCGGMAAMCDHIEEKH</sequence>
<accession>A0A1Q8RWR3</accession>
<proteinExistence type="predicted"/>
<gene>
    <name evidence="1" type="ORF">CCHL11_09614</name>
</gene>
<evidence type="ECO:0000313" key="1">
    <source>
        <dbReference type="EMBL" id="OLN89230.1"/>
    </source>
</evidence>
<dbReference type="Proteomes" id="UP000186583">
    <property type="component" value="Unassembled WGS sequence"/>
</dbReference>